<organism evidence="9 10">
    <name type="scientific">Lacisediminihabitans changchengi</name>
    <dbReference type="NCBI Taxonomy" id="2787634"/>
    <lineage>
        <taxon>Bacteria</taxon>
        <taxon>Bacillati</taxon>
        <taxon>Actinomycetota</taxon>
        <taxon>Actinomycetes</taxon>
        <taxon>Micrococcales</taxon>
        <taxon>Microbacteriaceae</taxon>
        <taxon>Lacisediminihabitans</taxon>
    </lineage>
</organism>
<dbReference type="InterPro" id="IPR002104">
    <property type="entry name" value="Integrase_catalytic"/>
</dbReference>
<dbReference type="GO" id="GO:0015074">
    <property type="term" value="P:DNA integration"/>
    <property type="evidence" value="ECO:0007669"/>
    <property type="project" value="UniProtKB-KW"/>
</dbReference>
<evidence type="ECO:0000256" key="2">
    <source>
        <dbReference type="ARBA" id="ARBA00022908"/>
    </source>
</evidence>
<dbReference type="InterPro" id="IPR044068">
    <property type="entry name" value="CB"/>
</dbReference>
<dbReference type="InterPro" id="IPR004107">
    <property type="entry name" value="Integrase_SAM-like_N"/>
</dbReference>
<evidence type="ECO:0000259" key="7">
    <source>
        <dbReference type="PROSITE" id="PS51898"/>
    </source>
</evidence>
<keyword evidence="3 5" id="KW-0238">DNA-binding</keyword>
<reference evidence="9" key="1">
    <citation type="submission" date="2021-01" db="EMBL/GenBank/DDBJ databases">
        <title>Lacisediminihabitans sp. nov. strain G11-30, isolated from Antarctic Soil.</title>
        <authorList>
            <person name="Li J."/>
        </authorList>
    </citation>
    <scope>NUCLEOTIDE SEQUENCE</scope>
    <source>
        <strain evidence="9">G11-30</strain>
    </source>
</reference>
<name>A0A934STP7_9MICO</name>
<evidence type="ECO:0000256" key="1">
    <source>
        <dbReference type="ARBA" id="ARBA00008857"/>
    </source>
</evidence>
<dbReference type="CDD" id="cd01189">
    <property type="entry name" value="INT_ICEBs1_C_like"/>
    <property type="match status" value="1"/>
</dbReference>
<protein>
    <submittedName>
        <fullName evidence="9">Tyrosine-type recombinase/integrase</fullName>
    </submittedName>
</protein>
<dbReference type="PROSITE" id="PS51898">
    <property type="entry name" value="TYR_RECOMBINASE"/>
    <property type="match status" value="1"/>
</dbReference>
<evidence type="ECO:0000256" key="4">
    <source>
        <dbReference type="ARBA" id="ARBA00023172"/>
    </source>
</evidence>
<dbReference type="Pfam" id="PF14659">
    <property type="entry name" value="Phage_int_SAM_3"/>
    <property type="match status" value="1"/>
</dbReference>
<dbReference type="EMBL" id="JAEPES010000005">
    <property type="protein sequence ID" value="MBK4348755.1"/>
    <property type="molecule type" value="Genomic_DNA"/>
</dbReference>
<dbReference type="InterPro" id="IPR050090">
    <property type="entry name" value="Tyrosine_recombinase_XerCD"/>
</dbReference>
<dbReference type="RefSeq" id="WP_200557003.1">
    <property type="nucleotide sequence ID" value="NZ_JAEPES010000005.1"/>
</dbReference>
<comment type="similarity">
    <text evidence="1">Belongs to the 'phage' integrase family.</text>
</comment>
<feature type="compositionally biased region" description="Basic and acidic residues" evidence="6">
    <location>
        <begin position="16"/>
        <end position="28"/>
    </location>
</feature>
<dbReference type="PANTHER" id="PTHR30349:SF41">
    <property type="entry name" value="INTEGRASE_RECOMBINASE PROTEIN MJ0367-RELATED"/>
    <property type="match status" value="1"/>
</dbReference>
<evidence type="ECO:0000313" key="9">
    <source>
        <dbReference type="EMBL" id="MBK4348755.1"/>
    </source>
</evidence>
<dbReference type="PROSITE" id="PS51900">
    <property type="entry name" value="CB"/>
    <property type="match status" value="1"/>
</dbReference>
<evidence type="ECO:0000259" key="8">
    <source>
        <dbReference type="PROSITE" id="PS51900"/>
    </source>
</evidence>
<dbReference type="Proteomes" id="UP000636458">
    <property type="component" value="Unassembled WGS sequence"/>
</dbReference>
<dbReference type="Pfam" id="PF00589">
    <property type="entry name" value="Phage_integrase"/>
    <property type="match status" value="1"/>
</dbReference>
<evidence type="ECO:0000256" key="5">
    <source>
        <dbReference type="PROSITE-ProRule" id="PRU01248"/>
    </source>
</evidence>
<dbReference type="AlphaFoldDB" id="A0A934STP7"/>
<dbReference type="GO" id="GO:0003677">
    <property type="term" value="F:DNA binding"/>
    <property type="evidence" value="ECO:0007669"/>
    <property type="project" value="UniProtKB-UniRule"/>
</dbReference>
<dbReference type="InterPro" id="IPR010998">
    <property type="entry name" value="Integrase_recombinase_N"/>
</dbReference>
<proteinExistence type="inferred from homology"/>
<evidence type="ECO:0000256" key="3">
    <source>
        <dbReference type="ARBA" id="ARBA00023125"/>
    </source>
</evidence>
<sequence length="431" mass="47876">MRKVRKATNIPKGRAVGKDPEELNENKVRRSRSRHAGSLADYPTKTGLRWKFQIYALKDPEKPELGETRITRGGFKNLEEAQNALASALKKKAQNERFQGKVPTIADYADQWVGGLRLQNSTIQGYRKIIRNHISPSLGELSLDKLTATRIAAHYRALEKSGRRDTTGRGKPLSANSVNKVHVVLGAILDAALDDGLIGANPARKKRTVNAPTGSQIRAHRPEITTWTGGELHAFLTWNRDVLKDELFPLWRTIAYTGMRRSEALALRWGDLNVASGRLSVRRAADVTIRNVAKSTKTGSSRVLDLDPETMGILKAYKAKRGAISLDLARADSYIFGNDAGAIRSPNEVGRRWTFRVERAQAAMNGLPWVTLKGLRHTHATLLLELGEHPKVVQERLGHSTITTTMNIYSHVTPTMQKAAVSRFAEHLDQA</sequence>
<comment type="caution">
    <text evidence="9">The sequence shown here is derived from an EMBL/GenBank/DDBJ whole genome shotgun (WGS) entry which is preliminary data.</text>
</comment>
<dbReference type="SUPFAM" id="SSF56349">
    <property type="entry name" value="DNA breaking-rejoining enzymes"/>
    <property type="match status" value="1"/>
</dbReference>
<dbReference type="InterPro" id="IPR013762">
    <property type="entry name" value="Integrase-like_cat_sf"/>
</dbReference>
<dbReference type="InterPro" id="IPR011010">
    <property type="entry name" value="DNA_brk_join_enz"/>
</dbReference>
<gene>
    <name evidence="9" type="ORF">IV501_14015</name>
</gene>
<dbReference type="Gene3D" id="1.10.443.10">
    <property type="entry name" value="Intergrase catalytic core"/>
    <property type="match status" value="1"/>
</dbReference>
<keyword evidence="2" id="KW-0229">DNA integration</keyword>
<evidence type="ECO:0000256" key="6">
    <source>
        <dbReference type="SAM" id="MobiDB-lite"/>
    </source>
</evidence>
<dbReference type="PANTHER" id="PTHR30349">
    <property type="entry name" value="PHAGE INTEGRASE-RELATED"/>
    <property type="match status" value="1"/>
</dbReference>
<keyword evidence="10" id="KW-1185">Reference proteome</keyword>
<dbReference type="Gene3D" id="1.10.150.130">
    <property type="match status" value="1"/>
</dbReference>
<feature type="domain" description="Core-binding (CB)" evidence="8">
    <location>
        <begin position="103"/>
        <end position="193"/>
    </location>
</feature>
<feature type="region of interest" description="Disordered" evidence="6">
    <location>
        <begin position="1"/>
        <end position="40"/>
    </location>
</feature>
<feature type="domain" description="Tyr recombinase" evidence="7">
    <location>
        <begin position="220"/>
        <end position="422"/>
    </location>
</feature>
<dbReference type="GO" id="GO:0006310">
    <property type="term" value="P:DNA recombination"/>
    <property type="evidence" value="ECO:0007669"/>
    <property type="project" value="UniProtKB-KW"/>
</dbReference>
<accession>A0A934STP7</accession>
<evidence type="ECO:0000313" key="10">
    <source>
        <dbReference type="Proteomes" id="UP000636458"/>
    </source>
</evidence>
<keyword evidence="4" id="KW-0233">DNA recombination</keyword>